<feature type="chain" id="PRO_5038603923" evidence="1">
    <location>
        <begin position="40"/>
        <end position="194"/>
    </location>
</feature>
<dbReference type="RefSeq" id="WP_068024156.1">
    <property type="nucleotide sequence ID" value="NZ_QQAZ01000018.1"/>
</dbReference>
<proteinExistence type="predicted"/>
<dbReference type="STRING" id="1210089.GCA_001613165_04979"/>
<keyword evidence="3" id="KW-1185">Reference proteome</keyword>
<dbReference type="EMBL" id="QQAZ01000018">
    <property type="protein sequence ID" value="RDI43901.1"/>
    <property type="molecule type" value="Genomic_DNA"/>
</dbReference>
<dbReference type="AlphaFoldDB" id="A0A370GJQ6"/>
<evidence type="ECO:0000313" key="3">
    <source>
        <dbReference type="Proteomes" id="UP000255355"/>
    </source>
</evidence>
<evidence type="ECO:0000313" key="2">
    <source>
        <dbReference type="EMBL" id="RDI43901.1"/>
    </source>
</evidence>
<organism evidence="2 3">
    <name type="scientific">Nocardia mexicana</name>
    <dbReference type="NCBI Taxonomy" id="279262"/>
    <lineage>
        <taxon>Bacteria</taxon>
        <taxon>Bacillati</taxon>
        <taxon>Actinomycetota</taxon>
        <taxon>Actinomycetes</taxon>
        <taxon>Mycobacteriales</taxon>
        <taxon>Nocardiaceae</taxon>
        <taxon>Nocardia</taxon>
    </lineage>
</organism>
<keyword evidence="1" id="KW-0732">Signal</keyword>
<sequence length="194" mass="20929">MRVDRENLRKSVARSVAPACLAAVLALVPGAVLAPAAHADAEYGGGCALYTDNPQATIIALRDICSPEQQDRIFMDSAQGAVPSGVTNGWVARPPIVEATAPPFWIGKNFYTGPDGGRLMNRITGAGIEGFPAYVYSAPSKIDGQPVWALDYAPSITPQIWDEIREVTPNVWFGYSFWRGAIQTTPLLTFVLTY</sequence>
<feature type="signal peptide" evidence="1">
    <location>
        <begin position="1"/>
        <end position="39"/>
    </location>
</feature>
<name>A0A370GJQ6_9NOCA</name>
<gene>
    <name evidence="2" type="ORF">DFR68_11881</name>
</gene>
<protein>
    <submittedName>
        <fullName evidence="2">Uncharacterized protein</fullName>
    </submittedName>
</protein>
<dbReference type="Proteomes" id="UP000255355">
    <property type="component" value="Unassembled WGS sequence"/>
</dbReference>
<reference evidence="2 3" key="1">
    <citation type="submission" date="2018-07" db="EMBL/GenBank/DDBJ databases">
        <title>Genomic Encyclopedia of Type Strains, Phase IV (KMG-IV): sequencing the most valuable type-strain genomes for metagenomic binning, comparative biology and taxonomic classification.</title>
        <authorList>
            <person name="Goeker M."/>
        </authorList>
    </citation>
    <scope>NUCLEOTIDE SEQUENCE [LARGE SCALE GENOMIC DNA]</scope>
    <source>
        <strain evidence="2 3">DSM 44952</strain>
    </source>
</reference>
<evidence type="ECO:0000256" key="1">
    <source>
        <dbReference type="SAM" id="SignalP"/>
    </source>
</evidence>
<accession>A0A370GJQ6</accession>
<comment type="caution">
    <text evidence="2">The sequence shown here is derived from an EMBL/GenBank/DDBJ whole genome shotgun (WGS) entry which is preliminary data.</text>
</comment>
<dbReference type="OrthoDB" id="119229at2"/>